<evidence type="ECO:0000256" key="8">
    <source>
        <dbReference type="ARBA" id="ARBA00023125"/>
    </source>
</evidence>
<reference evidence="14 15" key="1">
    <citation type="submission" date="2016-10" db="EMBL/GenBank/DDBJ databases">
        <authorList>
            <person name="de Groot N.N."/>
        </authorList>
    </citation>
    <scope>NUCLEOTIDE SEQUENCE [LARGE SCALE GENOMIC DNA]</scope>
    <source>
        <strain evidence="14 15">DSM 6059</strain>
    </source>
</reference>
<evidence type="ECO:0000256" key="10">
    <source>
        <dbReference type="ARBA" id="ARBA00023306"/>
    </source>
</evidence>
<evidence type="ECO:0000256" key="2">
    <source>
        <dbReference type="ARBA" id="ARBA00010450"/>
    </source>
</evidence>
<dbReference type="PROSITE" id="PS51898">
    <property type="entry name" value="TYR_RECOMBINASE"/>
    <property type="match status" value="1"/>
</dbReference>
<dbReference type="Gene3D" id="1.10.443.10">
    <property type="entry name" value="Intergrase catalytic core"/>
    <property type="match status" value="1"/>
</dbReference>
<keyword evidence="8 11" id="KW-0238">DNA-binding</keyword>
<comment type="subunit">
    <text evidence="11">Forms a cyclic heterotetrameric complex composed of two molecules of XerC and two molecules of XerD.</text>
</comment>
<keyword evidence="9 11" id="KW-0233">DNA recombination</keyword>
<dbReference type="STRING" id="1123010.SAMN02745724_01545"/>
<evidence type="ECO:0000256" key="1">
    <source>
        <dbReference type="ARBA" id="ARBA00004496"/>
    </source>
</evidence>
<dbReference type="Pfam" id="PF00589">
    <property type="entry name" value="Phage_integrase"/>
    <property type="match status" value="1"/>
</dbReference>
<dbReference type="SUPFAM" id="SSF56349">
    <property type="entry name" value="DNA breaking-rejoining enzymes"/>
    <property type="match status" value="1"/>
</dbReference>
<dbReference type="InterPro" id="IPR011010">
    <property type="entry name" value="DNA_brk_join_enz"/>
</dbReference>
<dbReference type="Pfam" id="PF02899">
    <property type="entry name" value="Phage_int_SAM_1"/>
    <property type="match status" value="1"/>
</dbReference>
<dbReference type="Gene3D" id="1.10.150.130">
    <property type="match status" value="1"/>
</dbReference>
<evidence type="ECO:0000313" key="14">
    <source>
        <dbReference type="EMBL" id="SFC37706.1"/>
    </source>
</evidence>
<keyword evidence="10 11" id="KW-0131">Cell cycle</keyword>
<protein>
    <recommendedName>
        <fullName evidence="3 11">Tyrosine recombinase XerD</fullName>
    </recommendedName>
</protein>
<accession>A0A1I1IN71</accession>
<dbReference type="GO" id="GO:0009037">
    <property type="term" value="F:tyrosine-based site-specific recombinase activity"/>
    <property type="evidence" value="ECO:0007669"/>
    <property type="project" value="UniProtKB-UniRule"/>
</dbReference>
<dbReference type="AlphaFoldDB" id="A0A1I1IN71"/>
<keyword evidence="6 11" id="KW-0159">Chromosome partition</keyword>
<dbReference type="NCBIfam" id="NF040815">
    <property type="entry name" value="recomb_XerA_Arch"/>
    <property type="match status" value="1"/>
</dbReference>
<evidence type="ECO:0000256" key="11">
    <source>
        <dbReference type="HAMAP-Rule" id="MF_01807"/>
    </source>
</evidence>
<evidence type="ECO:0000313" key="15">
    <source>
        <dbReference type="Proteomes" id="UP000198862"/>
    </source>
</evidence>
<dbReference type="Proteomes" id="UP000198862">
    <property type="component" value="Unassembled WGS sequence"/>
</dbReference>
<keyword evidence="15" id="KW-1185">Reference proteome</keyword>
<feature type="active site" description="O-(3'-phospho-DNA)-tyrosine intermediate" evidence="11">
    <location>
        <position position="282"/>
    </location>
</feature>
<dbReference type="InterPro" id="IPR023009">
    <property type="entry name" value="Tyrosine_recombinase_XerC/XerD"/>
</dbReference>
<dbReference type="RefSeq" id="WP_245763779.1">
    <property type="nucleotide sequence ID" value="NZ_FOLO01000008.1"/>
</dbReference>
<dbReference type="NCBIfam" id="TIGR02225">
    <property type="entry name" value="recomb_XerD"/>
    <property type="match status" value="1"/>
</dbReference>
<feature type="active site" evidence="11">
    <location>
        <position position="177"/>
    </location>
</feature>
<comment type="subcellular location">
    <subcellularLocation>
        <location evidence="1 11">Cytoplasm</location>
    </subcellularLocation>
</comment>
<proteinExistence type="inferred from homology"/>
<dbReference type="InterPro" id="IPR044068">
    <property type="entry name" value="CB"/>
</dbReference>
<dbReference type="InterPro" id="IPR002104">
    <property type="entry name" value="Integrase_catalytic"/>
</dbReference>
<dbReference type="InterPro" id="IPR011932">
    <property type="entry name" value="Recomb_XerD"/>
</dbReference>
<evidence type="ECO:0000259" key="12">
    <source>
        <dbReference type="PROSITE" id="PS51898"/>
    </source>
</evidence>
<dbReference type="PANTHER" id="PTHR30349:SF90">
    <property type="entry name" value="TYROSINE RECOMBINASE XERD"/>
    <property type="match status" value="1"/>
</dbReference>
<evidence type="ECO:0000259" key="13">
    <source>
        <dbReference type="PROSITE" id="PS51900"/>
    </source>
</evidence>
<evidence type="ECO:0000256" key="6">
    <source>
        <dbReference type="ARBA" id="ARBA00022829"/>
    </source>
</evidence>
<dbReference type="InterPro" id="IPR004107">
    <property type="entry name" value="Integrase_SAM-like_N"/>
</dbReference>
<dbReference type="InterPro" id="IPR013762">
    <property type="entry name" value="Integrase-like_cat_sf"/>
</dbReference>
<evidence type="ECO:0000256" key="4">
    <source>
        <dbReference type="ARBA" id="ARBA00022490"/>
    </source>
</evidence>
<dbReference type="GO" id="GO:0051301">
    <property type="term" value="P:cell division"/>
    <property type="evidence" value="ECO:0007669"/>
    <property type="project" value="UniProtKB-KW"/>
</dbReference>
<organism evidence="14 15">
    <name type="scientific">Pseudoalteromonas denitrificans DSM 6059</name>
    <dbReference type="NCBI Taxonomy" id="1123010"/>
    <lineage>
        <taxon>Bacteria</taxon>
        <taxon>Pseudomonadati</taxon>
        <taxon>Pseudomonadota</taxon>
        <taxon>Gammaproteobacteria</taxon>
        <taxon>Alteromonadales</taxon>
        <taxon>Pseudoalteromonadaceae</taxon>
        <taxon>Pseudoalteromonas</taxon>
    </lineage>
</organism>
<feature type="active site" evidence="11">
    <location>
        <position position="250"/>
    </location>
</feature>
<feature type="domain" description="Core-binding (CB)" evidence="13">
    <location>
        <begin position="9"/>
        <end position="92"/>
    </location>
</feature>
<feature type="active site" evidence="11">
    <location>
        <position position="273"/>
    </location>
</feature>
<dbReference type="HAMAP" id="MF_01807">
    <property type="entry name" value="Recomb_XerD"/>
    <property type="match status" value="1"/>
</dbReference>
<dbReference type="GO" id="GO:0003677">
    <property type="term" value="F:DNA binding"/>
    <property type="evidence" value="ECO:0007669"/>
    <property type="project" value="UniProtKB-UniRule"/>
</dbReference>
<evidence type="ECO:0000256" key="9">
    <source>
        <dbReference type="ARBA" id="ARBA00023172"/>
    </source>
</evidence>
<dbReference type="GO" id="GO:0007059">
    <property type="term" value="P:chromosome segregation"/>
    <property type="evidence" value="ECO:0007669"/>
    <property type="project" value="UniProtKB-UniRule"/>
</dbReference>
<evidence type="ECO:0000256" key="5">
    <source>
        <dbReference type="ARBA" id="ARBA00022618"/>
    </source>
</evidence>
<sequence length="301" mass="34656">MSEQAKQPQVNREFLENFLDAIWLEQGVSENTLSAYRTDIDKFADFIAPKNLLITEQGDVQAYLAYRLDNGYKSRSTARTISALKRFFQYFVREKKIELTPMAHIGQPKAMQSLPKTLSEQEVERLLDSPNIDEAMGLRDKAMLEVLYASGLRVSELVGLRMEQVNLRQAVVFVKGKGNKERLVPLGEEAMYWLEQFIRKGRLELIKHATDFVFPSKRGTGMTRQTFWHRIKHYAILAEINSELSPHTLRHAFATHLINHGADLRVVQMMLGHSDLSTTQIYTHVAKERLKSIHKAHHPRS</sequence>
<comment type="function">
    <text evidence="11">Site-specific tyrosine recombinase, which acts by catalyzing the cutting and rejoining of the recombining DNA molecules. The XerC-XerD complex is essential to convert dimers of the bacterial chromosome into monomers to permit their segregation at cell division. It also contributes to the segregational stability of plasmids.</text>
</comment>
<dbReference type="InterPro" id="IPR050090">
    <property type="entry name" value="Tyrosine_recombinase_XerCD"/>
</dbReference>
<dbReference type="PANTHER" id="PTHR30349">
    <property type="entry name" value="PHAGE INTEGRASE-RELATED"/>
    <property type="match status" value="1"/>
</dbReference>
<dbReference type="InterPro" id="IPR010998">
    <property type="entry name" value="Integrase_recombinase_N"/>
</dbReference>
<feature type="active site" evidence="11">
    <location>
        <position position="247"/>
    </location>
</feature>
<dbReference type="GO" id="GO:0005737">
    <property type="term" value="C:cytoplasm"/>
    <property type="evidence" value="ECO:0007669"/>
    <property type="project" value="UniProtKB-SubCell"/>
</dbReference>
<dbReference type="HAMAP" id="MF_01808">
    <property type="entry name" value="Recomb_XerC_XerD"/>
    <property type="match status" value="1"/>
</dbReference>
<dbReference type="PROSITE" id="PS51900">
    <property type="entry name" value="CB"/>
    <property type="match status" value="1"/>
</dbReference>
<keyword evidence="7 11" id="KW-0229">DNA integration</keyword>
<gene>
    <name evidence="11" type="primary">xerD</name>
    <name evidence="14" type="ORF">SAMN02745724_01545</name>
</gene>
<keyword evidence="4 11" id="KW-0963">Cytoplasm</keyword>
<evidence type="ECO:0000256" key="3">
    <source>
        <dbReference type="ARBA" id="ARBA00015810"/>
    </source>
</evidence>
<dbReference type="EMBL" id="FOLO01000008">
    <property type="protein sequence ID" value="SFC37706.1"/>
    <property type="molecule type" value="Genomic_DNA"/>
</dbReference>
<name>A0A1I1IN71_9GAMM</name>
<evidence type="ECO:0000256" key="7">
    <source>
        <dbReference type="ARBA" id="ARBA00022908"/>
    </source>
</evidence>
<feature type="active site" evidence="11">
    <location>
        <position position="153"/>
    </location>
</feature>
<dbReference type="NCBIfam" id="NF001399">
    <property type="entry name" value="PRK00283.1"/>
    <property type="match status" value="1"/>
</dbReference>
<dbReference type="CDD" id="cd00798">
    <property type="entry name" value="INT_XerDC_C"/>
    <property type="match status" value="1"/>
</dbReference>
<keyword evidence="5 11" id="KW-0132">Cell division</keyword>
<dbReference type="GO" id="GO:0006313">
    <property type="term" value="P:DNA transposition"/>
    <property type="evidence" value="ECO:0007669"/>
    <property type="project" value="UniProtKB-UniRule"/>
</dbReference>
<feature type="domain" description="Tyr recombinase" evidence="12">
    <location>
        <begin position="113"/>
        <end position="295"/>
    </location>
</feature>
<comment type="similarity">
    <text evidence="2 11">Belongs to the 'phage' integrase family. XerD subfamily.</text>
</comment>